<dbReference type="InterPro" id="IPR044539">
    <property type="entry name" value="Pch2-like"/>
</dbReference>
<dbReference type="Pfam" id="PF23563">
    <property type="entry name" value="TRIP13_N"/>
    <property type="match status" value="1"/>
</dbReference>
<dbReference type="SMART" id="SM00382">
    <property type="entry name" value="AAA"/>
    <property type="match status" value="1"/>
</dbReference>
<keyword evidence="4" id="KW-0469">Meiosis</keyword>
<keyword evidence="8" id="KW-0675">Receptor</keyword>
<evidence type="ECO:0000259" key="7">
    <source>
        <dbReference type="SMART" id="SM00382"/>
    </source>
</evidence>
<feature type="region of interest" description="Disordered" evidence="6">
    <location>
        <begin position="1"/>
        <end position="25"/>
    </location>
</feature>
<evidence type="ECO:0000313" key="9">
    <source>
        <dbReference type="Proteomes" id="UP000199727"/>
    </source>
</evidence>
<dbReference type="AlphaFoldDB" id="A0A854QGE4"/>
<evidence type="ECO:0000256" key="6">
    <source>
        <dbReference type="SAM" id="MobiDB-lite"/>
    </source>
</evidence>
<evidence type="ECO:0000256" key="4">
    <source>
        <dbReference type="ARBA" id="ARBA00023254"/>
    </source>
</evidence>
<evidence type="ECO:0000256" key="3">
    <source>
        <dbReference type="ARBA" id="ARBA00022840"/>
    </source>
</evidence>
<gene>
    <name evidence="8" type="ORF">C361_02232</name>
</gene>
<reference evidence="8 9" key="1">
    <citation type="submission" date="2017-06" db="EMBL/GenBank/DDBJ databases">
        <title>Global population genomics of the pathogenic fungus Cryptococcus neoformans var. grubii.</title>
        <authorList>
            <person name="Cuomo C."/>
            <person name="Litvintseva A."/>
            <person name="Chen Y."/>
            <person name="Young S."/>
            <person name="Zeng Q."/>
            <person name="Chapman S."/>
            <person name="Gujja S."/>
            <person name="Saif S."/>
            <person name="Birren B."/>
        </authorList>
    </citation>
    <scope>NUCLEOTIDE SEQUENCE [LARGE SCALE GENOMIC DNA]</scope>
    <source>
        <strain evidence="8 9">Tu259-1</strain>
    </source>
</reference>
<dbReference type="InterPro" id="IPR003959">
    <property type="entry name" value="ATPase_AAA_core"/>
</dbReference>
<dbReference type="Pfam" id="PF23242">
    <property type="entry name" value="AAA_lid_TRIP13_C"/>
    <property type="match status" value="1"/>
</dbReference>
<comment type="caution">
    <text evidence="8">The sequence shown here is derived from an EMBL/GenBank/DDBJ whole genome shotgun (WGS) entry which is preliminary data.</text>
</comment>
<keyword evidence="3 5" id="KW-0067">ATP-binding</keyword>
<proteinExistence type="inferred from homology"/>
<dbReference type="PROSITE" id="PS00674">
    <property type="entry name" value="AAA"/>
    <property type="match status" value="1"/>
</dbReference>
<dbReference type="GO" id="GO:0007131">
    <property type="term" value="P:reciprocal meiotic recombination"/>
    <property type="evidence" value="ECO:0007669"/>
    <property type="project" value="TreeGrafter"/>
</dbReference>
<accession>A0A854QGE4</accession>
<sequence>MSNIVEFSAPSSRSSSSKARNFVSPSTRLSKTLCLEKPFENINGNHEVESHIYKDEDVMEEDIMGEESMLVDTDQEEDSDADEEKEVIHVEVRQKSFSHLREQPIMQIVTQFIQEDLARVELGCELSGWNDIKVLRDHVERIWVEEGGVASVQVPEVDIQVHVYKASLNNEVEDFSADLDDDDSEEKVSAASVRTLPSAELDGIWDTLVYSDDIKARLLNYIYSTILFSESDIDFNVIAWNRVILLHGPPGTGKTSLCRALAQKMSIRLSQKYRHGKIIEINSHSLFSKWFSESGKLVQKLFQTVTEMVEDESGFVVVMIDEVESLTAARASAMKGNEPSDSLRVVNALLTQLDKLRTRKNVLVVTTSNLVDAIDEAFISRVDLLESVPLPPPRAIYSILSGCLKECITKKLIKRCRILDWKAAEEAQRERKFAGEVSIAEKGKEAREVRERGVAASLADLAVRCHAIELSGRTLRKLPVIAHARYLSSSSSSTSSMGEYRSLKVERWIEAMHKVVDVEQEKKHGLARGGSTLDAGDGETLTRRDGINGHAEAHGYGHAYMEKNEVGMMVGTKVKH</sequence>
<dbReference type="GO" id="GO:0005634">
    <property type="term" value="C:nucleus"/>
    <property type="evidence" value="ECO:0007669"/>
    <property type="project" value="TreeGrafter"/>
</dbReference>
<dbReference type="InterPro" id="IPR001270">
    <property type="entry name" value="ClpA/B"/>
</dbReference>
<dbReference type="SUPFAM" id="SSF52540">
    <property type="entry name" value="P-loop containing nucleoside triphosphate hydrolases"/>
    <property type="match status" value="1"/>
</dbReference>
<organism evidence="8 9">
    <name type="scientific">Cryptococcus neoformans Tu259-1</name>
    <dbReference type="NCBI Taxonomy" id="1230072"/>
    <lineage>
        <taxon>Eukaryota</taxon>
        <taxon>Fungi</taxon>
        <taxon>Dikarya</taxon>
        <taxon>Basidiomycota</taxon>
        <taxon>Agaricomycotina</taxon>
        <taxon>Tremellomycetes</taxon>
        <taxon>Tremellales</taxon>
        <taxon>Cryptococcaceae</taxon>
        <taxon>Cryptococcus</taxon>
        <taxon>Cryptococcus neoformans species complex</taxon>
    </lineage>
</organism>
<dbReference type="Proteomes" id="UP000199727">
    <property type="component" value="Unassembled WGS sequence"/>
</dbReference>
<comment type="similarity">
    <text evidence="1">Belongs to the AAA ATPase family. PCH2 subfamily.</text>
</comment>
<dbReference type="Gene3D" id="3.40.50.300">
    <property type="entry name" value="P-loop containing nucleotide triphosphate hydrolases"/>
    <property type="match status" value="1"/>
</dbReference>
<evidence type="ECO:0000256" key="5">
    <source>
        <dbReference type="RuleBase" id="RU003651"/>
    </source>
</evidence>
<dbReference type="PRINTS" id="PR00300">
    <property type="entry name" value="CLPPROTEASEA"/>
</dbReference>
<dbReference type="InterPro" id="IPR058249">
    <property type="entry name" value="Pch2_C"/>
</dbReference>
<dbReference type="GO" id="GO:0005524">
    <property type="term" value="F:ATP binding"/>
    <property type="evidence" value="ECO:0007669"/>
    <property type="project" value="UniProtKB-KW"/>
</dbReference>
<feature type="region of interest" description="Disordered" evidence="6">
    <location>
        <begin position="522"/>
        <end position="542"/>
    </location>
</feature>
<evidence type="ECO:0000313" key="8">
    <source>
        <dbReference type="EMBL" id="OXG25227.1"/>
    </source>
</evidence>
<evidence type="ECO:0000256" key="2">
    <source>
        <dbReference type="ARBA" id="ARBA00022741"/>
    </source>
</evidence>
<feature type="compositionally biased region" description="Low complexity" evidence="6">
    <location>
        <begin position="8"/>
        <end position="17"/>
    </location>
</feature>
<dbReference type="GO" id="GO:0051598">
    <property type="term" value="P:meiotic recombination checkpoint signaling"/>
    <property type="evidence" value="ECO:0007669"/>
    <property type="project" value="TreeGrafter"/>
</dbReference>
<dbReference type="GO" id="GO:0005694">
    <property type="term" value="C:chromosome"/>
    <property type="evidence" value="ECO:0007669"/>
    <property type="project" value="TreeGrafter"/>
</dbReference>
<dbReference type="FunFam" id="3.40.50.300:FF:001494">
    <property type="entry name" value="Pachytene checkpoint component Pch2"/>
    <property type="match status" value="1"/>
</dbReference>
<dbReference type="EMBL" id="AMKT01000028">
    <property type="protein sequence ID" value="OXG25227.1"/>
    <property type="molecule type" value="Genomic_DNA"/>
</dbReference>
<dbReference type="PANTHER" id="PTHR45991:SF1">
    <property type="entry name" value="PACHYTENE CHECKPOINT PROTEIN 2 HOMOLOG"/>
    <property type="match status" value="1"/>
</dbReference>
<name>A0A854QGE4_CRYNE</name>
<dbReference type="InterPro" id="IPR003593">
    <property type="entry name" value="AAA+_ATPase"/>
</dbReference>
<evidence type="ECO:0000256" key="1">
    <source>
        <dbReference type="ARBA" id="ARBA00007271"/>
    </source>
</evidence>
<dbReference type="PANTHER" id="PTHR45991">
    <property type="entry name" value="PACHYTENE CHECKPOINT PROTEIN 2"/>
    <property type="match status" value="1"/>
</dbReference>
<feature type="domain" description="AAA+ ATPase" evidence="7">
    <location>
        <begin position="240"/>
        <end position="392"/>
    </location>
</feature>
<protein>
    <submittedName>
        <fullName evidence="8">Thyroid hormone receptor interactor 13</fullName>
    </submittedName>
</protein>
<dbReference type="InterPro" id="IPR003960">
    <property type="entry name" value="ATPase_AAA_CS"/>
</dbReference>
<dbReference type="Pfam" id="PF00004">
    <property type="entry name" value="AAA"/>
    <property type="match status" value="1"/>
</dbReference>
<keyword evidence="2 5" id="KW-0547">Nucleotide-binding</keyword>
<dbReference type="GO" id="GO:0016887">
    <property type="term" value="F:ATP hydrolysis activity"/>
    <property type="evidence" value="ECO:0007669"/>
    <property type="project" value="InterPro"/>
</dbReference>
<dbReference type="OrthoDB" id="10042665at2759"/>
<dbReference type="InterPro" id="IPR027417">
    <property type="entry name" value="P-loop_NTPase"/>
</dbReference>